<evidence type="ECO:0000256" key="1">
    <source>
        <dbReference type="SAM" id="Coils"/>
    </source>
</evidence>
<dbReference type="HOGENOM" id="CLU_1803537_0_0_7"/>
<feature type="transmembrane region" description="Helical" evidence="2">
    <location>
        <begin position="21"/>
        <end position="42"/>
    </location>
</feature>
<evidence type="ECO:0000313" key="3">
    <source>
        <dbReference type="EMBL" id="AHA90100.1"/>
    </source>
</evidence>
<accession>V5NNB9</accession>
<organism evidence="3 4">
    <name type="scientific">Helicobacter pylori BM012S</name>
    <dbReference type="NCBI Taxonomy" id="1407463"/>
    <lineage>
        <taxon>Bacteria</taxon>
        <taxon>Pseudomonadati</taxon>
        <taxon>Campylobacterota</taxon>
        <taxon>Epsilonproteobacteria</taxon>
        <taxon>Campylobacterales</taxon>
        <taxon>Helicobacteraceae</taxon>
        <taxon>Helicobacter</taxon>
    </lineage>
</organism>
<dbReference type="EMBL" id="CP006889">
    <property type="protein sequence ID" value="AHA90100.1"/>
    <property type="molecule type" value="Genomic_DNA"/>
</dbReference>
<name>V5NNB9_HELPX</name>
<dbReference type="Proteomes" id="UP000018543">
    <property type="component" value="Chromosome"/>
</dbReference>
<protein>
    <submittedName>
        <fullName evidence="3">Uncharacterized protein</fullName>
    </submittedName>
</protein>
<dbReference type="PATRIC" id="fig|1407463.3.peg.1240"/>
<gene>
    <name evidence="3" type="ORF">U064_1189</name>
</gene>
<reference evidence="3 4" key="1">
    <citation type="journal article" date="2013" name="PLoS ONE">
        <title>Helicobacter pylori genomic microevolution during naturally occurring transmission between adults.</title>
        <authorList>
            <person name="Linz B."/>
            <person name="Windsor H.M."/>
            <person name="Gajewski J.P."/>
            <person name="Hake C.M."/>
            <person name="Drautz D.I."/>
            <person name="Schuster S.C."/>
            <person name="Marshall B.J."/>
        </authorList>
    </citation>
    <scope>NUCLEOTIDE SEQUENCE [LARGE SCALE GENOMIC DNA]</scope>
    <source>
        <strain evidence="3 4">BM012S</strain>
    </source>
</reference>
<keyword evidence="1" id="KW-0175">Coiled coil</keyword>
<evidence type="ECO:0000313" key="4">
    <source>
        <dbReference type="Proteomes" id="UP000018543"/>
    </source>
</evidence>
<evidence type="ECO:0000256" key="2">
    <source>
        <dbReference type="SAM" id="Phobius"/>
    </source>
</evidence>
<sequence length="150" mass="17333">MIKNHQWILKDNHKMKTSAKGLLTLLIVISLGKGLISLISAWRGKDDAIPIETRLHKNKLTIISTTDNIEIQNIQFNRGNCSHTSKDLKDLEDLEEGVPELFEELERDKESIADNEKTIQEYQNKIANFQKYYKDVKDIDDYSALMAQRT</sequence>
<keyword evidence="2" id="KW-0812">Transmembrane</keyword>
<dbReference type="KEGG" id="hez:U064_1189"/>
<feature type="coiled-coil region" evidence="1">
    <location>
        <begin position="105"/>
        <end position="132"/>
    </location>
</feature>
<keyword evidence="2" id="KW-1133">Transmembrane helix</keyword>
<dbReference type="AlphaFoldDB" id="V5NNB9"/>
<keyword evidence="2" id="KW-0472">Membrane</keyword>
<proteinExistence type="predicted"/>